<dbReference type="InterPro" id="IPR002110">
    <property type="entry name" value="Ankyrin_rpt"/>
</dbReference>
<feature type="signal peptide" evidence="2">
    <location>
        <begin position="1"/>
        <end position="24"/>
    </location>
</feature>
<organism evidence="3 4">
    <name type="scientific">Malassezia pachydermatis</name>
    <dbReference type="NCBI Taxonomy" id="77020"/>
    <lineage>
        <taxon>Eukaryota</taxon>
        <taxon>Fungi</taxon>
        <taxon>Dikarya</taxon>
        <taxon>Basidiomycota</taxon>
        <taxon>Ustilaginomycotina</taxon>
        <taxon>Malasseziomycetes</taxon>
        <taxon>Malasseziales</taxon>
        <taxon>Malasseziaceae</taxon>
        <taxon>Malassezia</taxon>
    </lineage>
</organism>
<dbReference type="Pfam" id="PF00023">
    <property type="entry name" value="Ank"/>
    <property type="match status" value="1"/>
</dbReference>
<proteinExistence type="predicted"/>
<evidence type="ECO:0000256" key="1">
    <source>
        <dbReference type="SAM" id="MobiDB-lite"/>
    </source>
</evidence>
<dbReference type="Gene3D" id="1.25.40.20">
    <property type="entry name" value="Ankyrin repeat-containing domain"/>
    <property type="match status" value="1"/>
</dbReference>
<feature type="region of interest" description="Disordered" evidence="1">
    <location>
        <begin position="73"/>
        <end position="97"/>
    </location>
</feature>
<dbReference type="SUPFAM" id="SSF48403">
    <property type="entry name" value="Ankyrin repeat"/>
    <property type="match status" value="1"/>
</dbReference>
<sequence>MCVHLNSVPMICLLLAAGADPSLKKNIALHVAVKQHHLPIVQLLVEQSDKLEYQWRSRLRLIAENLRILTEARRTRRPQRPSARAVPPLDATPPKRQKLSDRCSVDLALLKTAVRSKAWDIVTYLLHTKGLIPDVDTLKIMDKYGMH</sequence>
<dbReference type="VEuPathDB" id="FungiDB:Malapachy_2988"/>
<dbReference type="RefSeq" id="XP_017994084.1">
    <property type="nucleotide sequence ID" value="XM_018137469.1"/>
</dbReference>
<dbReference type="STRING" id="77020.A0A0M9VRC8"/>
<feature type="chain" id="PRO_5005839444" evidence="2">
    <location>
        <begin position="25"/>
        <end position="147"/>
    </location>
</feature>
<keyword evidence="2" id="KW-0732">Signal</keyword>
<dbReference type="GeneID" id="28729345"/>
<gene>
    <name evidence="3" type="ORF">Malapachy_2988</name>
</gene>
<dbReference type="Proteomes" id="UP000037751">
    <property type="component" value="Unassembled WGS sequence"/>
</dbReference>
<comment type="caution">
    <text evidence="3">The sequence shown here is derived from an EMBL/GenBank/DDBJ whole genome shotgun (WGS) entry which is preliminary data.</text>
</comment>
<dbReference type="AlphaFoldDB" id="A0A0M9VRC8"/>
<dbReference type="EMBL" id="LGAV01000001">
    <property type="protein sequence ID" value="KOS16452.1"/>
    <property type="molecule type" value="Genomic_DNA"/>
</dbReference>
<name>A0A0M9VRC8_9BASI</name>
<accession>A0A0M9VRC8</accession>
<dbReference type="InterPro" id="IPR036770">
    <property type="entry name" value="Ankyrin_rpt-contain_sf"/>
</dbReference>
<evidence type="ECO:0000313" key="3">
    <source>
        <dbReference type="EMBL" id="KOS16452.1"/>
    </source>
</evidence>
<dbReference type="OrthoDB" id="539213at2759"/>
<keyword evidence="4" id="KW-1185">Reference proteome</keyword>
<reference evidence="3 4" key="1">
    <citation type="submission" date="2015-07" db="EMBL/GenBank/DDBJ databases">
        <title>Draft Genome Sequence of Malassezia furfur CBS1878 and Malassezia pachydermatis CBS1879.</title>
        <authorList>
            <person name="Triana S."/>
            <person name="Ohm R."/>
            <person name="Gonzalez A."/>
            <person name="DeCock H."/>
            <person name="Restrepo S."/>
            <person name="Celis A."/>
        </authorList>
    </citation>
    <scope>NUCLEOTIDE SEQUENCE [LARGE SCALE GENOMIC DNA]</scope>
    <source>
        <strain evidence="3 4">CBS 1879</strain>
    </source>
</reference>
<evidence type="ECO:0000313" key="4">
    <source>
        <dbReference type="Proteomes" id="UP000037751"/>
    </source>
</evidence>
<protein>
    <submittedName>
        <fullName evidence="3">Uncharacterized protein</fullName>
    </submittedName>
</protein>
<evidence type="ECO:0000256" key="2">
    <source>
        <dbReference type="SAM" id="SignalP"/>
    </source>
</evidence>